<organism evidence="1 2">
    <name type="scientific">Sulfitobacter guttiformis</name>
    <dbReference type="NCBI Taxonomy" id="74349"/>
    <lineage>
        <taxon>Bacteria</taxon>
        <taxon>Pseudomonadati</taxon>
        <taxon>Pseudomonadota</taxon>
        <taxon>Alphaproteobacteria</taxon>
        <taxon>Rhodobacterales</taxon>
        <taxon>Roseobacteraceae</taxon>
        <taxon>Sulfitobacter</taxon>
    </lineage>
</organism>
<keyword evidence="2" id="KW-1185">Reference proteome</keyword>
<dbReference type="Proteomes" id="UP000284407">
    <property type="component" value="Unassembled WGS sequence"/>
</dbReference>
<accession>A0A420DPE2</accession>
<evidence type="ECO:0000313" key="1">
    <source>
        <dbReference type="EMBL" id="RKE96115.1"/>
    </source>
</evidence>
<dbReference type="AlphaFoldDB" id="A0A420DPE2"/>
<dbReference type="NCBIfam" id="TIGR03643">
    <property type="entry name" value="TIGR03643 family protein"/>
    <property type="match status" value="1"/>
</dbReference>
<proteinExistence type="predicted"/>
<dbReference type="InterPro" id="IPR019882">
    <property type="entry name" value="CHP03643"/>
</dbReference>
<evidence type="ECO:0000313" key="2">
    <source>
        <dbReference type="Proteomes" id="UP000284407"/>
    </source>
</evidence>
<name>A0A420DPE2_9RHOB</name>
<dbReference type="Pfam" id="PF10985">
    <property type="entry name" value="DUF2805"/>
    <property type="match status" value="1"/>
</dbReference>
<dbReference type="EMBL" id="RAQK01000001">
    <property type="protein sequence ID" value="RKE96115.1"/>
    <property type="molecule type" value="Genomic_DNA"/>
</dbReference>
<gene>
    <name evidence="1" type="ORF">C8N30_0666</name>
</gene>
<dbReference type="RefSeq" id="WP_025063065.1">
    <property type="nucleotide sequence ID" value="NZ_RAQK01000001.1"/>
</dbReference>
<comment type="caution">
    <text evidence="1">The sequence shown here is derived from an EMBL/GenBank/DDBJ whole genome shotgun (WGS) entry which is preliminary data.</text>
</comment>
<reference evidence="1 2" key="1">
    <citation type="submission" date="2018-09" db="EMBL/GenBank/DDBJ databases">
        <title>Genomic Encyclopedia of Archaeal and Bacterial Type Strains, Phase II (KMG-II): from individual species to whole genera.</title>
        <authorList>
            <person name="Goeker M."/>
        </authorList>
    </citation>
    <scope>NUCLEOTIDE SEQUENCE [LARGE SCALE GENOMIC DNA]</scope>
    <source>
        <strain evidence="1 2">DSM 11458</strain>
    </source>
</reference>
<dbReference type="STRING" id="1443111.Z949_2643"/>
<protein>
    <submittedName>
        <fullName evidence="1">Uncharacterized protein (TIGR03643 family)</fullName>
    </submittedName>
</protein>
<sequence length="74" mass="8600">MSGQDKQHSLGTADISAVIEMALSDHMPFATIKLEYGLSEKEVKALMRRELKAGSYRTWRKRVHEFGTRREQYK</sequence>
<dbReference type="OrthoDB" id="289296at2"/>